<organism evidence="2 3">
    <name type="scientific">Conoideocrella luteorostrata</name>
    <dbReference type="NCBI Taxonomy" id="1105319"/>
    <lineage>
        <taxon>Eukaryota</taxon>
        <taxon>Fungi</taxon>
        <taxon>Dikarya</taxon>
        <taxon>Ascomycota</taxon>
        <taxon>Pezizomycotina</taxon>
        <taxon>Sordariomycetes</taxon>
        <taxon>Hypocreomycetidae</taxon>
        <taxon>Hypocreales</taxon>
        <taxon>Clavicipitaceae</taxon>
        <taxon>Conoideocrella</taxon>
    </lineage>
</organism>
<feature type="region of interest" description="Disordered" evidence="1">
    <location>
        <begin position="117"/>
        <end position="145"/>
    </location>
</feature>
<accession>A0AAJ0CIP8</accession>
<protein>
    <submittedName>
        <fullName evidence="2">Uncharacterized protein</fullName>
    </submittedName>
</protein>
<comment type="caution">
    <text evidence="2">The sequence shown here is derived from an EMBL/GenBank/DDBJ whole genome shotgun (WGS) entry which is preliminary data.</text>
</comment>
<evidence type="ECO:0000256" key="1">
    <source>
        <dbReference type="SAM" id="MobiDB-lite"/>
    </source>
</evidence>
<evidence type="ECO:0000313" key="2">
    <source>
        <dbReference type="EMBL" id="KAK2593327.1"/>
    </source>
</evidence>
<dbReference type="EMBL" id="JASWJB010000217">
    <property type="protein sequence ID" value="KAK2593327.1"/>
    <property type="molecule type" value="Genomic_DNA"/>
</dbReference>
<sequence length="145" mass="15706">MARTPDNDSQSSVPDTEATVRPIINEDDDDTVNFGDVGNFGVVLRGWSATSGGVHPARGAPALTTNADETLMYFKQPRISEIGTFALPTGEAYYRNINTCAGRVPTRRKEAARLALKDYGGEPDDFPGLSRRESDLESQASSRNP</sequence>
<dbReference type="Proteomes" id="UP001251528">
    <property type="component" value="Unassembled WGS sequence"/>
</dbReference>
<evidence type="ECO:0000313" key="3">
    <source>
        <dbReference type="Proteomes" id="UP001251528"/>
    </source>
</evidence>
<keyword evidence="3" id="KW-1185">Reference proteome</keyword>
<proteinExistence type="predicted"/>
<dbReference type="AlphaFoldDB" id="A0AAJ0CIP8"/>
<name>A0AAJ0CIP8_9HYPO</name>
<reference evidence="2" key="1">
    <citation type="submission" date="2023-06" db="EMBL/GenBank/DDBJ databases">
        <title>Conoideocrella luteorostrata (Hypocreales: Clavicipitaceae), a potential biocontrol fungus for elongate hemlock scale in United States Christmas tree production areas.</title>
        <authorList>
            <person name="Barrett H."/>
            <person name="Lovett B."/>
            <person name="Macias A.M."/>
            <person name="Stajich J.E."/>
            <person name="Kasson M.T."/>
        </authorList>
    </citation>
    <scope>NUCLEOTIDE SEQUENCE</scope>
    <source>
        <strain evidence="2">ARSEF 14590</strain>
    </source>
</reference>
<gene>
    <name evidence="2" type="ORF">QQS21_008970</name>
</gene>
<feature type="region of interest" description="Disordered" evidence="1">
    <location>
        <begin position="1"/>
        <end position="21"/>
    </location>
</feature>